<keyword evidence="2" id="KW-1185">Reference proteome</keyword>
<evidence type="ECO:0000313" key="2">
    <source>
        <dbReference type="Proteomes" id="UP000076722"/>
    </source>
</evidence>
<dbReference type="SUPFAM" id="SSF52047">
    <property type="entry name" value="RNI-like"/>
    <property type="match status" value="1"/>
</dbReference>
<dbReference type="InterPro" id="IPR032675">
    <property type="entry name" value="LRR_dom_sf"/>
</dbReference>
<dbReference type="Proteomes" id="UP000076722">
    <property type="component" value="Unassembled WGS sequence"/>
</dbReference>
<organism evidence="1 2">
    <name type="scientific">Sistotremastrum niveocremeum HHB9708</name>
    <dbReference type="NCBI Taxonomy" id="1314777"/>
    <lineage>
        <taxon>Eukaryota</taxon>
        <taxon>Fungi</taxon>
        <taxon>Dikarya</taxon>
        <taxon>Basidiomycota</taxon>
        <taxon>Agaricomycotina</taxon>
        <taxon>Agaricomycetes</taxon>
        <taxon>Sistotremastrales</taxon>
        <taxon>Sistotremastraceae</taxon>
        <taxon>Sertulicium</taxon>
        <taxon>Sertulicium niveocremeum</taxon>
    </lineage>
</organism>
<gene>
    <name evidence="1" type="ORF">SISNIDRAFT_488024</name>
</gene>
<dbReference type="Gene3D" id="3.80.10.10">
    <property type="entry name" value="Ribonuclease Inhibitor"/>
    <property type="match status" value="1"/>
</dbReference>
<evidence type="ECO:0000313" key="1">
    <source>
        <dbReference type="EMBL" id="KZS90721.1"/>
    </source>
</evidence>
<dbReference type="AlphaFoldDB" id="A0A164RNE3"/>
<protein>
    <recommendedName>
        <fullName evidence="3">F-box domain-containing protein</fullName>
    </recommendedName>
</protein>
<sequence>MTPRELADVSRMSVSELSELLVAKMWEEHTRTISENSPSQSSHERVRKVLQLHDEHVLYLESIRQCVAGIGAQTRRFSNKQSLLLRMPEEIILNIVAFYVCAVDCVSEVKSVPYPIPYYSFQRLVKLLSITHICFELRQMCNCSAHLWTKLDLSWPPALIETFAERAQNASLSLRLPILFESAHTVPGFFRRMLEFLPHFLNQKMHRLRELRLVFSDWQGGGAFNYQKIWNAIKDLPAPILEVFELSTSSIFQEFRPDHFFGNQAPLLRSIELESCWNQNVNLRAFASLVSLRLELTDPQLILSQLRTLPTTLSHCPGLEVLRLYGSQDDTDLVTDPVAPAIQPMVELEHCISLTMGDFTSDAIVFFLSAVSFPALRHISVQGAASTTFPFPRLHSTIPSSLKSQCSSASRLKFDLYHGKVGAEMRVPKSSVYVAEHGLRSRSSEAQLNMVNRLLTAPSHILQARPRYLSFSGDDWETLPEDVYTKETWMEVLSSYPSVQRISLSGKIKLASFLAVLNSREMCCPELMGMKVAVANRVGDDDWHAIETLLHHRPNLREVIVDESEQSQSDSE</sequence>
<evidence type="ECO:0008006" key="3">
    <source>
        <dbReference type="Google" id="ProtNLM"/>
    </source>
</evidence>
<reference evidence="1 2" key="1">
    <citation type="journal article" date="2016" name="Mol. Biol. Evol.">
        <title>Comparative Genomics of Early-Diverging Mushroom-Forming Fungi Provides Insights into the Origins of Lignocellulose Decay Capabilities.</title>
        <authorList>
            <person name="Nagy L.G."/>
            <person name="Riley R."/>
            <person name="Tritt A."/>
            <person name="Adam C."/>
            <person name="Daum C."/>
            <person name="Floudas D."/>
            <person name="Sun H."/>
            <person name="Yadav J.S."/>
            <person name="Pangilinan J."/>
            <person name="Larsson K.H."/>
            <person name="Matsuura K."/>
            <person name="Barry K."/>
            <person name="Labutti K."/>
            <person name="Kuo R."/>
            <person name="Ohm R.A."/>
            <person name="Bhattacharya S.S."/>
            <person name="Shirouzu T."/>
            <person name="Yoshinaga Y."/>
            <person name="Martin F.M."/>
            <person name="Grigoriev I.V."/>
            <person name="Hibbett D.S."/>
        </authorList>
    </citation>
    <scope>NUCLEOTIDE SEQUENCE [LARGE SCALE GENOMIC DNA]</scope>
    <source>
        <strain evidence="1 2">HHB9708</strain>
    </source>
</reference>
<accession>A0A164RNE3</accession>
<dbReference type="EMBL" id="KV419419">
    <property type="protein sequence ID" value="KZS90721.1"/>
    <property type="molecule type" value="Genomic_DNA"/>
</dbReference>
<proteinExistence type="predicted"/>
<name>A0A164RNE3_9AGAM</name>